<dbReference type="AlphaFoldDB" id="A0A1N7QBI4"/>
<evidence type="ECO:0000313" key="1">
    <source>
        <dbReference type="EMBL" id="SIT20211.1"/>
    </source>
</evidence>
<evidence type="ECO:0000313" key="2">
    <source>
        <dbReference type="Proteomes" id="UP000186141"/>
    </source>
</evidence>
<organism evidence="1 2">
    <name type="scientific">Gemmobacter megaterium</name>
    <dbReference type="NCBI Taxonomy" id="1086013"/>
    <lineage>
        <taxon>Bacteria</taxon>
        <taxon>Pseudomonadati</taxon>
        <taxon>Pseudomonadota</taxon>
        <taxon>Alphaproteobacteria</taxon>
        <taxon>Rhodobacterales</taxon>
        <taxon>Paracoccaceae</taxon>
        <taxon>Gemmobacter</taxon>
    </lineage>
</organism>
<sequence length="92" mass="10605">MSLGRTITIDTYARREEGVYGVIVEYAGQAPILLEREGCDSSFRSCMEQVERISTDRRAIRYCIVRLVPIDGNELLLLDFERLQAFNKESEE</sequence>
<protein>
    <submittedName>
        <fullName evidence="1">Uncharacterized protein</fullName>
    </submittedName>
</protein>
<dbReference type="EMBL" id="FTOT01000008">
    <property type="protein sequence ID" value="SIT20211.1"/>
    <property type="molecule type" value="Genomic_DNA"/>
</dbReference>
<keyword evidence="2" id="KW-1185">Reference proteome</keyword>
<dbReference type="Proteomes" id="UP000186141">
    <property type="component" value="Unassembled WGS sequence"/>
</dbReference>
<accession>A0A1N7QBI4</accession>
<gene>
    <name evidence="1" type="ORF">SAMN05421774_10890</name>
</gene>
<proteinExistence type="predicted"/>
<dbReference type="STRING" id="1086013.SAMN05421774_10890"/>
<reference evidence="1 2" key="1">
    <citation type="submission" date="2017-01" db="EMBL/GenBank/DDBJ databases">
        <authorList>
            <person name="Mah S.A."/>
            <person name="Swanson W.J."/>
            <person name="Moy G.W."/>
            <person name="Vacquier V.D."/>
        </authorList>
    </citation>
    <scope>NUCLEOTIDE SEQUENCE [LARGE SCALE GENOMIC DNA]</scope>
    <source>
        <strain evidence="1 2">DSM 26375</strain>
    </source>
</reference>
<name>A0A1N7QBI4_9RHOB</name>
<dbReference type="RefSeq" id="WP_076533606.1">
    <property type="nucleotide sequence ID" value="NZ_BMEH01000008.1"/>
</dbReference>